<keyword evidence="6 7" id="KW-0862">Zinc</keyword>
<comment type="subcellular location">
    <subcellularLocation>
        <location evidence="1">Cytoplasm</location>
    </subcellularLocation>
</comment>
<dbReference type="InterPro" id="IPR013083">
    <property type="entry name" value="Znf_RING/FYVE/PHD"/>
</dbReference>
<evidence type="ECO:0000259" key="11">
    <source>
        <dbReference type="PROSITE" id="PS50145"/>
    </source>
</evidence>
<dbReference type="Gene3D" id="3.30.40.10">
    <property type="entry name" value="Zinc/RING finger domain, C3HC4 (zinc finger)"/>
    <property type="match status" value="3"/>
</dbReference>
<evidence type="ECO:0000256" key="5">
    <source>
        <dbReference type="ARBA" id="ARBA00022771"/>
    </source>
</evidence>
<feature type="compositionally biased region" description="Basic and acidic residues" evidence="8">
    <location>
        <begin position="64"/>
        <end position="83"/>
    </location>
</feature>
<dbReference type="OrthoDB" id="5574452at2759"/>
<accession>A0A913Y5Y6</accession>
<evidence type="ECO:0000259" key="10">
    <source>
        <dbReference type="PROSITE" id="PS50144"/>
    </source>
</evidence>
<dbReference type="PROSITE" id="PS50144">
    <property type="entry name" value="MATH"/>
    <property type="match status" value="1"/>
</dbReference>
<evidence type="ECO:0000256" key="2">
    <source>
        <dbReference type="ARBA" id="ARBA00022490"/>
    </source>
</evidence>
<evidence type="ECO:0000256" key="1">
    <source>
        <dbReference type="ARBA" id="ARBA00004496"/>
    </source>
</evidence>
<feature type="domain" description="TRAF-type" evidence="11">
    <location>
        <begin position="228"/>
        <end position="270"/>
    </location>
</feature>
<keyword evidence="4" id="KW-0677">Repeat</keyword>
<feature type="domain" description="TRAF-type" evidence="11">
    <location>
        <begin position="282"/>
        <end position="338"/>
    </location>
</feature>
<dbReference type="Pfam" id="PF00097">
    <property type="entry name" value="zf-C3HC4"/>
    <property type="match status" value="1"/>
</dbReference>
<dbReference type="InterPro" id="IPR018957">
    <property type="entry name" value="Znf_C3HC4_RING-type"/>
</dbReference>
<protein>
    <recommendedName>
        <fullName evidence="14">TNF receptor-associated factor 4</fullName>
    </recommendedName>
</protein>
<dbReference type="FunFam" id="2.60.210.10:FF:000017">
    <property type="entry name" value="TNF receptor-associated factor"/>
    <property type="match status" value="1"/>
</dbReference>
<evidence type="ECO:0000256" key="8">
    <source>
        <dbReference type="SAM" id="MobiDB-lite"/>
    </source>
</evidence>
<dbReference type="EnsemblMetazoa" id="XM_021059220.1">
    <property type="protein sequence ID" value="XP_020914879.1"/>
    <property type="gene ID" value="LOC110252398"/>
</dbReference>
<organism evidence="12 13">
    <name type="scientific">Exaiptasia diaphana</name>
    <name type="common">Tropical sea anemone</name>
    <name type="synonym">Aiptasia pulchella</name>
    <dbReference type="NCBI Taxonomy" id="2652724"/>
    <lineage>
        <taxon>Eukaryota</taxon>
        <taxon>Metazoa</taxon>
        <taxon>Cnidaria</taxon>
        <taxon>Anthozoa</taxon>
        <taxon>Hexacorallia</taxon>
        <taxon>Actiniaria</taxon>
        <taxon>Aiptasiidae</taxon>
        <taxon>Exaiptasia</taxon>
    </lineage>
</organism>
<dbReference type="InterPro" id="IPR008974">
    <property type="entry name" value="TRAF-like"/>
</dbReference>
<dbReference type="AlphaFoldDB" id="A0A913Y5Y6"/>
<dbReference type="OMA" id="PCPNGCK"/>
<dbReference type="InterPro" id="IPR049342">
    <property type="entry name" value="TRAF1-6_MATH_dom"/>
</dbReference>
<dbReference type="PANTHER" id="PTHR10131">
    <property type="entry name" value="TNF RECEPTOR ASSOCIATED FACTOR"/>
    <property type="match status" value="1"/>
</dbReference>
<dbReference type="GO" id="GO:0008270">
    <property type="term" value="F:zinc ion binding"/>
    <property type="evidence" value="ECO:0007669"/>
    <property type="project" value="UniProtKB-KW"/>
</dbReference>
<dbReference type="KEGG" id="epa:110252398"/>
<dbReference type="InterPro" id="IPR017907">
    <property type="entry name" value="Znf_RING_CS"/>
</dbReference>
<keyword evidence="5 7" id="KW-0863">Zinc-finger</keyword>
<reference evidence="12" key="1">
    <citation type="submission" date="2022-11" db="UniProtKB">
        <authorList>
            <consortium name="EnsemblMetazoa"/>
        </authorList>
    </citation>
    <scope>IDENTIFICATION</scope>
</reference>
<dbReference type="InterPro" id="IPR001293">
    <property type="entry name" value="Znf_TRAF"/>
</dbReference>
<dbReference type="PANTHER" id="PTHR10131:SF151">
    <property type="entry name" value="TNF RECEPTOR ASSOCIATED FACTOR (TRAF) HOMOLOG"/>
    <property type="match status" value="1"/>
</dbReference>
<evidence type="ECO:0008006" key="14">
    <source>
        <dbReference type="Google" id="ProtNLM"/>
    </source>
</evidence>
<evidence type="ECO:0000313" key="12">
    <source>
        <dbReference type="EnsemblMetazoa" id="XP_020914879.1"/>
    </source>
</evidence>
<evidence type="ECO:0000256" key="3">
    <source>
        <dbReference type="ARBA" id="ARBA00022723"/>
    </source>
</evidence>
<evidence type="ECO:0000313" key="13">
    <source>
        <dbReference type="Proteomes" id="UP000887567"/>
    </source>
</evidence>
<dbReference type="Gene3D" id="2.60.210.10">
    <property type="entry name" value="Apoptosis, Tumor Necrosis Factor Receptor Associated Protein 2, Chain A"/>
    <property type="match status" value="1"/>
</dbReference>
<keyword evidence="13" id="KW-1185">Reference proteome</keyword>
<dbReference type="SMART" id="SM00061">
    <property type="entry name" value="MATH"/>
    <property type="match status" value="1"/>
</dbReference>
<feature type="zinc finger region" description="TRAF-type" evidence="7">
    <location>
        <begin position="282"/>
        <end position="338"/>
    </location>
</feature>
<dbReference type="GeneID" id="110252398"/>
<proteinExistence type="predicted"/>
<evidence type="ECO:0000256" key="7">
    <source>
        <dbReference type="PROSITE-ProRule" id="PRU00207"/>
    </source>
</evidence>
<dbReference type="CDD" id="cd00270">
    <property type="entry name" value="MATH_TRAF_C"/>
    <property type="match status" value="1"/>
</dbReference>
<dbReference type="PROSITE" id="PS50145">
    <property type="entry name" value="ZF_TRAF"/>
    <property type="match status" value="2"/>
</dbReference>
<dbReference type="GO" id="GO:0043122">
    <property type="term" value="P:regulation of canonical NF-kappaB signal transduction"/>
    <property type="evidence" value="ECO:0007669"/>
    <property type="project" value="TreeGrafter"/>
</dbReference>
<feature type="domain" description="RING-type" evidence="9">
    <location>
        <begin position="144"/>
        <end position="184"/>
    </location>
</feature>
<feature type="region of interest" description="Disordered" evidence="8">
    <location>
        <begin position="1"/>
        <end position="131"/>
    </location>
</feature>
<feature type="domain" description="MATH" evidence="10">
    <location>
        <begin position="394"/>
        <end position="545"/>
    </location>
</feature>
<dbReference type="Proteomes" id="UP000887567">
    <property type="component" value="Unplaced"/>
</dbReference>
<dbReference type="InterPro" id="IPR001841">
    <property type="entry name" value="Znf_RING"/>
</dbReference>
<keyword evidence="3 7" id="KW-0479">Metal-binding</keyword>
<dbReference type="GO" id="GO:0005737">
    <property type="term" value="C:cytoplasm"/>
    <property type="evidence" value="ECO:0007669"/>
    <property type="project" value="UniProtKB-SubCell"/>
</dbReference>
<evidence type="ECO:0000259" key="9">
    <source>
        <dbReference type="PROSITE" id="PS50089"/>
    </source>
</evidence>
<sequence>MSNNEDNPPETDQESFSPNKTNEDVDEDSQQDPQQDLIQEDDSQQASQNGKEKQSEDDMINEQEEQKDQGQKEKEEEKDDHEQNQPAGSEQSNENEKVHDEQRSPSPSGYSGMSDGPPESPPPLTDPYPKQTLLVNPIDRKYICLKCKEILREPVKIKLCGHFLCYPCYEDVWSGQTPRCPEDQSELSDKLPIVDKNFRNEILQLEAKCQNHEYGCEWKGIIQDFVNHVELCEFIKMGCEYDCGAILLKCSKEQHMLKDCPKYYIRCPYCQDVILRENKKNHFRECEKLPLPCPNKCDKKTVAKNEMDNHIKNYCGRTKIICKFEDVGCAHKTGRDKMTDHFLTEAHSHVSLLADLDLKHKGLLNDIFKRVEEHGIAITEKNIPRIDELEKMARTQLIWRIEDYKEKLRQAKEGDNDTLFHPPFSTSKHGYRLSASVCLNGDGKAKGTHMSVFISILKGPYDALLKWPFECRVSFTLLDQNEDPRNRKHINFSIKPNPCPENDPFLGRPKIEKNASFGCAEFAKHQEIMSRNYTDNDKLFLKIAVDWKCDVVPHP</sequence>
<feature type="compositionally biased region" description="Basic and acidic residues" evidence="8">
    <location>
        <begin position="94"/>
        <end position="103"/>
    </location>
</feature>
<dbReference type="PROSITE" id="PS00518">
    <property type="entry name" value="ZF_RING_1"/>
    <property type="match status" value="1"/>
</dbReference>
<name>A0A913Y5Y6_EXADI</name>
<dbReference type="SUPFAM" id="SSF57850">
    <property type="entry name" value="RING/U-box"/>
    <property type="match status" value="1"/>
</dbReference>
<keyword evidence="2" id="KW-0963">Cytoplasm</keyword>
<evidence type="ECO:0000256" key="4">
    <source>
        <dbReference type="ARBA" id="ARBA00022737"/>
    </source>
</evidence>
<dbReference type="SUPFAM" id="SSF49599">
    <property type="entry name" value="TRAF domain-like"/>
    <property type="match status" value="3"/>
</dbReference>
<dbReference type="Pfam" id="PF02176">
    <property type="entry name" value="zf-TRAF"/>
    <property type="match status" value="1"/>
</dbReference>
<dbReference type="Pfam" id="PF21355">
    <property type="entry name" value="TRAF-mep_MATH"/>
    <property type="match status" value="1"/>
</dbReference>
<evidence type="ECO:0000256" key="6">
    <source>
        <dbReference type="ARBA" id="ARBA00022833"/>
    </source>
</evidence>
<dbReference type="RefSeq" id="XP_020914879.1">
    <property type="nucleotide sequence ID" value="XM_021059220.1"/>
</dbReference>
<dbReference type="PROSITE" id="PS50089">
    <property type="entry name" value="ZF_RING_2"/>
    <property type="match status" value="1"/>
</dbReference>
<dbReference type="InterPro" id="IPR002083">
    <property type="entry name" value="MATH/TRAF_dom"/>
</dbReference>
<feature type="zinc finger region" description="TRAF-type" evidence="7">
    <location>
        <begin position="228"/>
        <end position="270"/>
    </location>
</feature>